<dbReference type="Gene3D" id="3.30.1330.60">
    <property type="entry name" value="OmpA-like domain"/>
    <property type="match status" value="1"/>
</dbReference>
<dbReference type="PRINTS" id="PR01021">
    <property type="entry name" value="OMPADOMAIN"/>
</dbReference>
<sequence length="323" mass="36902">MVLITNTCHAGLSAVFRSKSGLKLDIKFNFDSWVIKEESFVHLDSLSAEMKSQGWTSYKFVISGHTDSQGSSEYNRRLSQNRANAIKNYLVLQGIHPDRFVAKGYGEDKLLDKSNTEQAHRMNRRVVLKVLGTINKKNSGDTRILVFANLLDANKRVKLNLSNAISDFQSLYKKVQVKEVVSFTNEDCTRANVFKYLKKDKDTVNIVFFIGDIIVGNDNELYFKTVDTDNEIIEYSALKLADVIRIVNEDSFIVLPRHFSVQEQNLSTDTKIIAHQGILSYNEQLRLLSKVKDVFEKQYINASYGEYIGTVMKKIENIYMGHD</sequence>
<name>A0ABT7VQ71_9GAMM</name>
<evidence type="ECO:0000259" key="5">
    <source>
        <dbReference type="PROSITE" id="PS51123"/>
    </source>
</evidence>
<dbReference type="PANTHER" id="PTHR30329">
    <property type="entry name" value="STATOR ELEMENT OF FLAGELLAR MOTOR COMPLEX"/>
    <property type="match status" value="1"/>
</dbReference>
<comment type="caution">
    <text evidence="6">The sequence shown here is derived from an EMBL/GenBank/DDBJ whole genome shotgun (WGS) entry which is preliminary data.</text>
</comment>
<evidence type="ECO:0000313" key="6">
    <source>
        <dbReference type="EMBL" id="MDM8561797.1"/>
    </source>
</evidence>
<dbReference type="SUPFAM" id="SSF103088">
    <property type="entry name" value="OmpA-like"/>
    <property type="match status" value="1"/>
</dbReference>
<feature type="domain" description="OmpA-like" evidence="5">
    <location>
        <begin position="15"/>
        <end position="134"/>
    </location>
</feature>
<evidence type="ECO:0000256" key="2">
    <source>
        <dbReference type="ARBA" id="ARBA00023136"/>
    </source>
</evidence>
<dbReference type="InterPro" id="IPR006664">
    <property type="entry name" value="OMP_bac"/>
</dbReference>
<organism evidence="6 7">
    <name type="scientific">Candidatus Marithioploca araucensis</name>
    <dbReference type="NCBI Taxonomy" id="70273"/>
    <lineage>
        <taxon>Bacteria</taxon>
        <taxon>Pseudomonadati</taxon>
        <taxon>Pseudomonadota</taxon>
        <taxon>Gammaproteobacteria</taxon>
        <taxon>Thiotrichales</taxon>
        <taxon>Thiotrichaceae</taxon>
        <taxon>Candidatus Marithioploca</taxon>
    </lineage>
</organism>
<evidence type="ECO:0000313" key="7">
    <source>
        <dbReference type="Proteomes" id="UP001171945"/>
    </source>
</evidence>
<gene>
    <name evidence="6" type="ORF">QUF54_00405</name>
</gene>
<dbReference type="InterPro" id="IPR006665">
    <property type="entry name" value="OmpA-like"/>
</dbReference>
<keyword evidence="3" id="KW-0998">Cell outer membrane</keyword>
<dbReference type="EMBL" id="JAUCGM010000005">
    <property type="protein sequence ID" value="MDM8561797.1"/>
    <property type="molecule type" value="Genomic_DNA"/>
</dbReference>
<reference evidence="6" key="1">
    <citation type="submission" date="2023-06" db="EMBL/GenBank/DDBJ databases">
        <title>Uncultivated large filamentous bacteria from sulfidic sediments reveal new species and different genomic features in energy metabolism and defense.</title>
        <authorList>
            <person name="Fonseca A."/>
        </authorList>
    </citation>
    <scope>NUCLEOTIDE SEQUENCE</scope>
    <source>
        <strain evidence="6">HSG4</strain>
    </source>
</reference>
<dbReference type="InterPro" id="IPR050330">
    <property type="entry name" value="Bact_OuterMem_StrucFunc"/>
</dbReference>
<accession>A0ABT7VQ71</accession>
<dbReference type="PROSITE" id="PS51123">
    <property type="entry name" value="OMPA_2"/>
    <property type="match status" value="1"/>
</dbReference>
<evidence type="ECO:0000256" key="4">
    <source>
        <dbReference type="PROSITE-ProRule" id="PRU00473"/>
    </source>
</evidence>
<evidence type="ECO:0000256" key="3">
    <source>
        <dbReference type="ARBA" id="ARBA00023237"/>
    </source>
</evidence>
<dbReference type="Pfam" id="PF00691">
    <property type="entry name" value="OmpA"/>
    <property type="match status" value="1"/>
</dbReference>
<keyword evidence="7" id="KW-1185">Reference proteome</keyword>
<comment type="subcellular location">
    <subcellularLocation>
        <location evidence="1">Cell outer membrane</location>
    </subcellularLocation>
</comment>
<keyword evidence="2 4" id="KW-0472">Membrane</keyword>
<proteinExistence type="predicted"/>
<protein>
    <submittedName>
        <fullName evidence="6">OmpA family protein</fullName>
    </submittedName>
</protein>
<dbReference type="InterPro" id="IPR036737">
    <property type="entry name" value="OmpA-like_sf"/>
</dbReference>
<dbReference type="PANTHER" id="PTHR30329:SF21">
    <property type="entry name" value="LIPOPROTEIN YIAD-RELATED"/>
    <property type="match status" value="1"/>
</dbReference>
<dbReference type="CDD" id="cd07185">
    <property type="entry name" value="OmpA_C-like"/>
    <property type="match status" value="1"/>
</dbReference>
<dbReference type="Proteomes" id="UP001171945">
    <property type="component" value="Unassembled WGS sequence"/>
</dbReference>
<evidence type="ECO:0000256" key="1">
    <source>
        <dbReference type="ARBA" id="ARBA00004442"/>
    </source>
</evidence>